<organism evidence="1 2">
    <name type="scientific">Micromonospora orduensis</name>
    <dbReference type="NCBI Taxonomy" id="1420891"/>
    <lineage>
        <taxon>Bacteria</taxon>
        <taxon>Bacillati</taxon>
        <taxon>Actinomycetota</taxon>
        <taxon>Actinomycetes</taxon>
        <taxon>Micromonosporales</taxon>
        <taxon>Micromonosporaceae</taxon>
        <taxon>Micromonospora</taxon>
    </lineage>
</organism>
<sequence>MAEEYGHQRHWLVDATRGEVLGRVEYPVPVSESPMALGDGTWLTCGEDPFHLLLWSREPTRPW</sequence>
<evidence type="ECO:0000313" key="1">
    <source>
        <dbReference type="EMBL" id="TNH22447.1"/>
    </source>
</evidence>
<gene>
    <name evidence="1" type="ORF">FHG89_29190</name>
</gene>
<reference evidence="1 2" key="1">
    <citation type="submission" date="2019-06" db="EMBL/GenBank/DDBJ databases">
        <title>Micromonospora ordensis sp. nov., isolated from deep marine sediment.</title>
        <authorList>
            <person name="Veyisoglu A."/>
            <person name="Carro L."/>
            <person name="Klenk H.-P."/>
            <person name="Sahin N."/>
        </authorList>
    </citation>
    <scope>NUCLEOTIDE SEQUENCE [LARGE SCALE GENOMIC DNA]</scope>
    <source>
        <strain evidence="1 2">S2509</strain>
    </source>
</reference>
<proteinExistence type="predicted"/>
<accession>A0A5C4QHY2</accession>
<comment type="caution">
    <text evidence="1">The sequence shown here is derived from an EMBL/GenBank/DDBJ whole genome shotgun (WGS) entry which is preliminary data.</text>
</comment>
<evidence type="ECO:0000313" key="2">
    <source>
        <dbReference type="Proteomes" id="UP000306145"/>
    </source>
</evidence>
<dbReference type="AlphaFoldDB" id="A0A5C4QHY2"/>
<dbReference type="Proteomes" id="UP000306145">
    <property type="component" value="Unassembled WGS sequence"/>
</dbReference>
<name>A0A5C4QHY2_9ACTN</name>
<dbReference type="OrthoDB" id="4454357at2"/>
<dbReference type="RefSeq" id="WP_139587619.1">
    <property type="nucleotide sequence ID" value="NZ_VDFY01000263.1"/>
</dbReference>
<dbReference type="EMBL" id="VDFY01000263">
    <property type="protein sequence ID" value="TNH22447.1"/>
    <property type="molecule type" value="Genomic_DNA"/>
</dbReference>
<protein>
    <submittedName>
        <fullName evidence="1">Uncharacterized protein</fullName>
    </submittedName>
</protein>
<keyword evidence="2" id="KW-1185">Reference proteome</keyword>